<dbReference type="RefSeq" id="WP_094505524.1">
    <property type="nucleotide sequence ID" value="NZ_JBHEEK010000005.1"/>
</dbReference>
<dbReference type="PROSITE" id="PS51000">
    <property type="entry name" value="HTH_DEOR_2"/>
    <property type="match status" value="1"/>
</dbReference>
<accession>A0A256G283</accession>
<comment type="caution">
    <text evidence="6">The sequence shown here is derived from an EMBL/GenBank/DDBJ whole genome shotgun (WGS) entry which is preliminary data.</text>
</comment>
<evidence type="ECO:0000256" key="4">
    <source>
        <dbReference type="ARBA" id="ARBA00023163"/>
    </source>
</evidence>
<dbReference type="Pfam" id="PF00455">
    <property type="entry name" value="DeoRC"/>
    <property type="match status" value="1"/>
</dbReference>
<evidence type="ECO:0000259" key="5">
    <source>
        <dbReference type="PROSITE" id="PS51000"/>
    </source>
</evidence>
<evidence type="ECO:0000256" key="3">
    <source>
        <dbReference type="ARBA" id="ARBA00023125"/>
    </source>
</evidence>
<dbReference type="PANTHER" id="PTHR30363:SF4">
    <property type="entry name" value="GLYCEROL-3-PHOSPHATE REGULON REPRESSOR"/>
    <property type="match status" value="1"/>
</dbReference>
<keyword evidence="2" id="KW-0805">Transcription regulation</keyword>
<dbReference type="Gene3D" id="1.10.10.10">
    <property type="entry name" value="Winged helix-like DNA-binding domain superfamily/Winged helix DNA-binding domain"/>
    <property type="match status" value="1"/>
</dbReference>
<dbReference type="PRINTS" id="PR00037">
    <property type="entry name" value="HTHLACR"/>
</dbReference>
<dbReference type="InterPro" id="IPR001034">
    <property type="entry name" value="DeoR_HTH"/>
</dbReference>
<evidence type="ECO:0000313" key="6">
    <source>
        <dbReference type="EMBL" id="OYR21156.1"/>
    </source>
</evidence>
<feature type="domain" description="HTH deoR-type" evidence="5">
    <location>
        <begin position="6"/>
        <end position="61"/>
    </location>
</feature>
<dbReference type="OrthoDB" id="9814815at2"/>
<dbReference type="SMART" id="SM00420">
    <property type="entry name" value="HTH_DEOR"/>
    <property type="match status" value="1"/>
</dbReference>
<dbReference type="Proteomes" id="UP000215590">
    <property type="component" value="Unassembled WGS sequence"/>
</dbReference>
<dbReference type="SUPFAM" id="SSF46785">
    <property type="entry name" value="Winged helix' DNA-binding domain"/>
    <property type="match status" value="1"/>
</dbReference>
<sequence>MTELLLHERQVRIQELLEQSGRVLANELAESFGVSEDTIRRDLREMAAAGLCKRVYGGALKAAPSYAPLVERDTERPEAKTVLAETLAGLIEPNMTVFLDSSSTNLALARLLVDRGDVLSIVTNTPSIAAIALQSDKIDVVMIGGPIDRRVSAAVGARALRDAELVRPDLCMLGVCGFSAETGITALHLEDAEFKRVIAGRSRKVVLAITSDKLGTVAAHDVIPIEAVNVMAVEQDANEDVLTPYRASGITIIHAVEGRG</sequence>
<dbReference type="InterPro" id="IPR036390">
    <property type="entry name" value="WH_DNA-bd_sf"/>
</dbReference>
<keyword evidence="7" id="KW-1185">Reference proteome</keyword>
<dbReference type="PANTHER" id="PTHR30363">
    <property type="entry name" value="HTH-TYPE TRANSCRIPTIONAL REGULATOR SRLR-RELATED"/>
    <property type="match status" value="1"/>
</dbReference>
<evidence type="ECO:0000256" key="1">
    <source>
        <dbReference type="ARBA" id="ARBA00022491"/>
    </source>
</evidence>
<dbReference type="GO" id="GO:0003700">
    <property type="term" value="F:DNA-binding transcription factor activity"/>
    <property type="evidence" value="ECO:0007669"/>
    <property type="project" value="InterPro"/>
</dbReference>
<reference evidence="6 7" key="1">
    <citation type="submission" date="2017-07" db="EMBL/GenBank/DDBJ databases">
        <title>Phylogenetic study on the rhizospheric bacterium Ochrobactrum sp. A44.</title>
        <authorList>
            <person name="Krzyzanowska D.M."/>
            <person name="Ossowicki A."/>
            <person name="Rajewska M."/>
            <person name="Maciag T."/>
            <person name="Kaczynski Z."/>
            <person name="Czerwicka M."/>
            <person name="Jafra S."/>
        </authorList>
    </citation>
    <scope>NUCLEOTIDE SEQUENCE [LARGE SCALE GENOMIC DNA]</scope>
    <source>
        <strain evidence="6 7">DSM 7216</strain>
    </source>
</reference>
<name>A0A256G283_9HYPH</name>
<dbReference type="InterPro" id="IPR037171">
    <property type="entry name" value="NagB/RpiA_transferase-like"/>
</dbReference>
<dbReference type="SMART" id="SM01134">
    <property type="entry name" value="DeoRC"/>
    <property type="match status" value="1"/>
</dbReference>
<protein>
    <submittedName>
        <fullName evidence="6">HTH domain protein</fullName>
    </submittedName>
</protein>
<evidence type="ECO:0000313" key="7">
    <source>
        <dbReference type="Proteomes" id="UP000215590"/>
    </source>
</evidence>
<dbReference type="InterPro" id="IPR050313">
    <property type="entry name" value="Carb_Metab_HTH_regulators"/>
</dbReference>
<dbReference type="PROSITE" id="PS00894">
    <property type="entry name" value="HTH_DEOR_1"/>
    <property type="match status" value="1"/>
</dbReference>
<dbReference type="AlphaFoldDB" id="A0A256G283"/>
<gene>
    <name evidence="6" type="ORF">CEV31_0777</name>
</gene>
<evidence type="ECO:0000256" key="2">
    <source>
        <dbReference type="ARBA" id="ARBA00023015"/>
    </source>
</evidence>
<dbReference type="Pfam" id="PF08220">
    <property type="entry name" value="HTH_DeoR"/>
    <property type="match status" value="1"/>
</dbReference>
<dbReference type="InterPro" id="IPR014036">
    <property type="entry name" value="DeoR-like_C"/>
</dbReference>
<dbReference type="SUPFAM" id="SSF100950">
    <property type="entry name" value="NagB/RpiA/CoA transferase-like"/>
    <property type="match status" value="1"/>
</dbReference>
<dbReference type="GO" id="GO:0003677">
    <property type="term" value="F:DNA binding"/>
    <property type="evidence" value="ECO:0007669"/>
    <property type="project" value="UniProtKB-KW"/>
</dbReference>
<keyword evidence="4" id="KW-0804">Transcription</keyword>
<dbReference type="InterPro" id="IPR036388">
    <property type="entry name" value="WH-like_DNA-bd_sf"/>
</dbReference>
<proteinExistence type="predicted"/>
<organism evidence="6 7">
    <name type="scientific">Brucella thiophenivorans</name>
    <dbReference type="NCBI Taxonomy" id="571255"/>
    <lineage>
        <taxon>Bacteria</taxon>
        <taxon>Pseudomonadati</taxon>
        <taxon>Pseudomonadota</taxon>
        <taxon>Alphaproteobacteria</taxon>
        <taxon>Hyphomicrobiales</taxon>
        <taxon>Brucellaceae</taxon>
        <taxon>Brucella/Ochrobactrum group</taxon>
        <taxon>Brucella</taxon>
    </lineage>
</organism>
<dbReference type="EMBL" id="NNRJ01000012">
    <property type="protein sequence ID" value="OYR21156.1"/>
    <property type="molecule type" value="Genomic_DNA"/>
</dbReference>
<keyword evidence="1" id="KW-0678">Repressor</keyword>
<keyword evidence="3" id="KW-0238">DNA-binding</keyword>
<dbReference type="InterPro" id="IPR018356">
    <property type="entry name" value="Tscrpt_reg_HTH_DeoR_CS"/>
</dbReference>